<organism evidence="3 4">
    <name type="scientific">Neohortaea acidophila</name>
    <dbReference type="NCBI Taxonomy" id="245834"/>
    <lineage>
        <taxon>Eukaryota</taxon>
        <taxon>Fungi</taxon>
        <taxon>Dikarya</taxon>
        <taxon>Ascomycota</taxon>
        <taxon>Pezizomycotina</taxon>
        <taxon>Dothideomycetes</taxon>
        <taxon>Dothideomycetidae</taxon>
        <taxon>Mycosphaerellales</taxon>
        <taxon>Teratosphaeriaceae</taxon>
        <taxon>Neohortaea</taxon>
    </lineage>
</organism>
<feature type="compositionally biased region" description="Basic residues" evidence="1">
    <location>
        <begin position="323"/>
        <end position="337"/>
    </location>
</feature>
<dbReference type="Proteomes" id="UP000799767">
    <property type="component" value="Unassembled WGS sequence"/>
</dbReference>
<feature type="region of interest" description="Disordered" evidence="1">
    <location>
        <begin position="138"/>
        <end position="184"/>
    </location>
</feature>
<keyword evidence="2" id="KW-0472">Membrane</keyword>
<feature type="compositionally biased region" description="Polar residues" evidence="1">
    <location>
        <begin position="288"/>
        <end position="305"/>
    </location>
</feature>
<evidence type="ECO:0000256" key="1">
    <source>
        <dbReference type="SAM" id="MobiDB-lite"/>
    </source>
</evidence>
<dbReference type="AlphaFoldDB" id="A0A6A6PFT7"/>
<evidence type="ECO:0000256" key="2">
    <source>
        <dbReference type="SAM" id="Phobius"/>
    </source>
</evidence>
<feature type="region of interest" description="Disordered" evidence="1">
    <location>
        <begin position="281"/>
        <end position="392"/>
    </location>
</feature>
<keyword evidence="2" id="KW-0812">Transmembrane</keyword>
<dbReference type="EMBL" id="MU001644">
    <property type="protein sequence ID" value="KAF2478513.1"/>
    <property type="molecule type" value="Genomic_DNA"/>
</dbReference>
<feature type="compositionally biased region" description="Basic and acidic residues" evidence="1">
    <location>
        <begin position="526"/>
        <end position="540"/>
    </location>
</feature>
<protein>
    <submittedName>
        <fullName evidence="3">Uncharacterized protein</fullName>
    </submittedName>
</protein>
<dbReference type="GeneID" id="54475989"/>
<feature type="compositionally biased region" description="Basic and acidic residues" evidence="1">
    <location>
        <begin position="551"/>
        <end position="561"/>
    </location>
</feature>
<gene>
    <name evidence="3" type="ORF">BDY17DRAFT_306073</name>
</gene>
<feature type="compositionally biased region" description="Polar residues" evidence="1">
    <location>
        <begin position="138"/>
        <end position="151"/>
    </location>
</feature>
<feature type="region of interest" description="Disordered" evidence="1">
    <location>
        <begin position="221"/>
        <end position="266"/>
    </location>
</feature>
<evidence type="ECO:0000313" key="4">
    <source>
        <dbReference type="Proteomes" id="UP000799767"/>
    </source>
</evidence>
<feature type="compositionally biased region" description="Polar residues" evidence="1">
    <location>
        <begin position="168"/>
        <end position="181"/>
    </location>
</feature>
<sequence>MAEYSIIFPSPQSLRSSFTSHSHCPPLTLFSLITMGRGRNCYISYTAFVLLSNVPDATAGSIWDVHILEGPAPPPDKGPPFSAHASRNPALIPYQIIGIIGAYIGSVLIVGSLLLTVGRKLRKKAQKMACEPTEMFKPQSTAFGRSPTSPTGGRHWYSPRRLADKRSMSSSVQPVTSNQVSPGLDSVASFDNSVLEADRRKREAEMERLYAAVLAQDESQDPDGIASTVPTVDMPPEYSSKASVRPINYDPSLRQGPSYTSTPRGWAPESLAQAMYATDPELPFDASSPKSPLQSDYSRWAPSQQDHARNVYARGDSEPNSARAKHSPRKKTRKSLRNIKISGPIMRDDDDSGDDRTPLSPRFYANPSTPPEPPAKDTPRVRTFQSGGISKGDQARDLALLNAQIPSEQVMANASRTVLDAGTTQRAGPSRVGARGNGVLPLREMNRQYAQQAQTSHATTFPLSPGHWNATSPTHGKYAMSAGPVKTTFLEARRDQFAGPRTGLPTPYSPYMPFTPLTPVTPHLTSKAERKQKEREEKRFQKPIMEEDAVADEKELWSSGY</sequence>
<keyword evidence="2" id="KW-1133">Transmembrane helix</keyword>
<dbReference type="OrthoDB" id="4524805at2759"/>
<keyword evidence="4" id="KW-1185">Reference proteome</keyword>
<accession>A0A6A6PFT7</accession>
<reference evidence="3" key="1">
    <citation type="journal article" date="2020" name="Stud. Mycol.">
        <title>101 Dothideomycetes genomes: a test case for predicting lifestyles and emergence of pathogens.</title>
        <authorList>
            <person name="Haridas S."/>
            <person name="Albert R."/>
            <person name="Binder M."/>
            <person name="Bloem J."/>
            <person name="Labutti K."/>
            <person name="Salamov A."/>
            <person name="Andreopoulos B."/>
            <person name="Baker S."/>
            <person name="Barry K."/>
            <person name="Bills G."/>
            <person name="Bluhm B."/>
            <person name="Cannon C."/>
            <person name="Castanera R."/>
            <person name="Culley D."/>
            <person name="Daum C."/>
            <person name="Ezra D."/>
            <person name="Gonzalez J."/>
            <person name="Henrissat B."/>
            <person name="Kuo A."/>
            <person name="Liang C."/>
            <person name="Lipzen A."/>
            <person name="Lutzoni F."/>
            <person name="Magnuson J."/>
            <person name="Mondo S."/>
            <person name="Nolan M."/>
            <person name="Ohm R."/>
            <person name="Pangilinan J."/>
            <person name="Park H.-J."/>
            <person name="Ramirez L."/>
            <person name="Alfaro M."/>
            <person name="Sun H."/>
            <person name="Tritt A."/>
            <person name="Yoshinaga Y."/>
            <person name="Zwiers L.-H."/>
            <person name="Turgeon B."/>
            <person name="Goodwin S."/>
            <person name="Spatafora J."/>
            <person name="Crous P."/>
            <person name="Grigoriev I."/>
        </authorList>
    </citation>
    <scope>NUCLEOTIDE SEQUENCE</scope>
    <source>
        <strain evidence="3">CBS 113389</strain>
    </source>
</reference>
<evidence type="ECO:0000313" key="3">
    <source>
        <dbReference type="EMBL" id="KAF2478513.1"/>
    </source>
</evidence>
<feature type="transmembrane region" description="Helical" evidence="2">
    <location>
        <begin position="96"/>
        <end position="118"/>
    </location>
</feature>
<dbReference type="RefSeq" id="XP_033585083.1">
    <property type="nucleotide sequence ID" value="XM_033734987.1"/>
</dbReference>
<name>A0A6A6PFT7_9PEZI</name>
<feature type="region of interest" description="Disordered" evidence="1">
    <location>
        <begin position="498"/>
        <end position="561"/>
    </location>
</feature>
<proteinExistence type="predicted"/>